<gene>
    <name evidence="3" type="ORF">MYMAC_006422</name>
</gene>
<keyword evidence="4" id="KW-1185">Reference proteome</keyword>
<evidence type="ECO:0000256" key="2">
    <source>
        <dbReference type="SAM" id="SignalP"/>
    </source>
</evidence>
<name>A0A250K605_9BACT</name>
<dbReference type="EMBL" id="CP022203">
    <property type="protein sequence ID" value="ATB50766.1"/>
    <property type="molecule type" value="Genomic_DNA"/>
</dbReference>
<proteinExistence type="predicted"/>
<evidence type="ECO:0000256" key="1">
    <source>
        <dbReference type="SAM" id="MobiDB-lite"/>
    </source>
</evidence>
<organism evidence="3 4">
    <name type="scientific">Corallococcus macrosporus DSM 14697</name>
    <dbReference type="NCBI Taxonomy" id="1189310"/>
    <lineage>
        <taxon>Bacteria</taxon>
        <taxon>Pseudomonadati</taxon>
        <taxon>Myxococcota</taxon>
        <taxon>Myxococcia</taxon>
        <taxon>Myxococcales</taxon>
        <taxon>Cystobacterineae</taxon>
        <taxon>Myxococcaceae</taxon>
        <taxon>Corallococcus</taxon>
    </lineage>
</organism>
<reference evidence="3 4" key="1">
    <citation type="submission" date="2017-06" db="EMBL/GenBank/DDBJ databases">
        <title>Sequencing and comparative analysis of myxobacterial genomes.</title>
        <authorList>
            <person name="Rupp O."/>
            <person name="Goesmann A."/>
            <person name="Sogaard-Andersen L."/>
        </authorList>
    </citation>
    <scope>NUCLEOTIDE SEQUENCE [LARGE SCALE GENOMIC DNA]</scope>
    <source>
        <strain evidence="3 4">DSM 14697</strain>
    </source>
</reference>
<dbReference type="Proteomes" id="UP000217343">
    <property type="component" value="Chromosome"/>
</dbReference>
<accession>A0A250K605</accession>
<dbReference type="AlphaFoldDB" id="A0A250K605"/>
<keyword evidence="2" id="KW-0732">Signal</keyword>
<evidence type="ECO:0000313" key="4">
    <source>
        <dbReference type="Proteomes" id="UP000217343"/>
    </source>
</evidence>
<evidence type="ECO:0000313" key="3">
    <source>
        <dbReference type="EMBL" id="ATB50766.1"/>
    </source>
</evidence>
<evidence type="ECO:0008006" key="5">
    <source>
        <dbReference type="Google" id="ProtNLM"/>
    </source>
</evidence>
<dbReference type="KEGG" id="mmas:MYMAC_006422"/>
<feature type="region of interest" description="Disordered" evidence="1">
    <location>
        <begin position="101"/>
        <end position="128"/>
    </location>
</feature>
<protein>
    <recommendedName>
        <fullName evidence="5">Lipoprotein</fullName>
    </recommendedName>
</protein>
<feature type="chain" id="PRO_5012783949" description="Lipoprotein" evidence="2">
    <location>
        <begin position="24"/>
        <end position="128"/>
    </location>
</feature>
<feature type="signal peptide" evidence="2">
    <location>
        <begin position="1"/>
        <end position="23"/>
    </location>
</feature>
<sequence length="128" mass="13896">MPRSFSCPSARSALLFATLPLLGCGELSDGTPRTPPPVDPLHLEINNSRGMEYVNGSLLVTVQTQGGTPDKIELLRSGEPLATLLPPFQFTWDTTVFREGAESSPHLSRASRAVPSGWLVPEQRGKRQ</sequence>